<feature type="chain" id="PRO_5009308300" evidence="1">
    <location>
        <begin position="20"/>
        <end position="348"/>
    </location>
</feature>
<dbReference type="STRING" id="1561998.A0A1I7U1I2"/>
<organism evidence="3 4">
    <name type="scientific">Caenorhabditis tropicalis</name>
    <dbReference type="NCBI Taxonomy" id="1561998"/>
    <lineage>
        <taxon>Eukaryota</taxon>
        <taxon>Metazoa</taxon>
        <taxon>Ecdysozoa</taxon>
        <taxon>Nematoda</taxon>
        <taxon>Chromadorea</taxon>
        <taxon>Rhabditida</taxon>
        <taxon>Rhabditina</taxon>
        <taxon>Rhabditomorpha</taxon>
        <taxon>Rhabditoidea</taxon>
        <taxon>Rhabditidae</taxon>
        <taxon>Peloderinae</taxon>
        <taxon>Caenorhabditis</taxon>
    </lineage>
</organism>
<dbReference type="GO" id="GO:0045087">
    <property type="term" value="P:innate immune response"/>
    <property type="evidence" value="ECO:0007669"/>
    <property type="project" value="TreeGrafter"/>
</dbReference>
<proteinExistence type="predicted"/>
<dbReference type="Pfam" id="PF02408">
    <property type="entry name" value="CUB_2"/>
    <property type="match status" value="1"/>
</dbReference>
<feature type="domain" description="CUB-like" evidence="2">
    <location>
        <begin position="19"/>
        <end position="135"/>
    </location>
</feature>
<dbReference type="InterPro" id="IPR003366">
    <property type="entry name" value="CUB-like_dom"/>
</dbReference>
<protein>
    <submittedName>
        <fullName evidence="4">CUB_2 domain-containing protein</fullName>
    </submittedName>
</protein>
<sequence>MSSVHWILAFALLVGISSALECVQIPDSEVIPGHFSTIPAGANATVQIPPNYSCTYNIKVPPMVYAHVRLENGLKGNNDLITVTDDQFTRTLVSSRSATVLNFYVFPNTTTTFKVVTKSVDMRSSFRLLVFYQKIGNSSLTHLGNSDFKYFYLNDLQVNSYKNPQTVQGTEQIVMSLAVSGWDADLFDNYFVIDGTFENPKNVYRMNRFVHQNLISTGNTLTVVGLDNRVSKSSVVFTPLSQALQFDFLSGIGEYFQANQLDIDSTSGNKKLKAVNVISSIDYVMFLSVQVNNGPSCSLKAVEAPPSPSSPVILDFSTVTQYPMNITHQSFSIIAENCVATLRMVAPS</sequence>
<dbReference type="AlphaFoldDB" id="A0A1I7U1I2"/>
<evidence type="ECO:0000313" key="3">
    <source>
        <dbReference type="Proteomes" id="UP000095282"/>
    </source>
</evidence>
<feature type="signal peptide" evidence="1">
    <location>
        <begin position="1"/>
        <end position="19"/>
    </location>
</feature>
<keyword evidence="3" id="KW-1185">Reference proteome</keyword>
<evidence type="ECO:0000256" key="1">
    <source>
        <dbReference type="SAM" id="SignalP"/>
    </source>
</evidence>
<name>A0A1I7U1I2_9PELO</name>
<accession>A0A1I7U1I2</accession>
<evidence type="ECO:0000313" key="4">
    <source>
        <dbReference type="WBParaSite" id="Csp11.Scaffold629.g13910.t1"/>
    </source>
</evidence>
<dbReference type="PANTHER" id="PTHR21447">
    <property type="entry name" value="RING-TYPE DOMAIN-CONTAINING PROTEIN-RELATED"/>
    <property type="match status" value="1"/>
</dbReference>
<dbReference type="Proteomes" id="UP000095282">
    <property type="component" value="Unplaced"/>
</dbReference>
<evidence type="ECO:0000259" key="2">
    <source>
        <dbReference type="Pfam" id="PF02408"/>
    </source>
</evidence>
<dbReference type="GO" id="GO:0045121">
    <property type="term" value="C:membrane raft"/>
    <property type="evidence" value="ECO:0007669"/>
    <property type="project" value="TreeGrafter"/>
</dbReference>
<keyword evidence="1" id="KW-0732">Signal</keyword>
<dbReference type="eggNOG" id="ENOG502TG7H">
    <property type="taxonomic scope" value="Eukaryota"/>
</dbReference>
<reference evidence="4" key="1">
    <citation type="submission" date="2016-11" db="UniProtKB">
        <authorList>
            <consortium name="WormBaseParasite"/>
        </authorList>
    </citation>
    <scope>IDENTIFICATION</scope>
</reference>
<dbReference type="PANTHER" id="PTHR21447:SF9">
    <property type="entry name" value="CUB-LIKE DOMAIN-CONTAINING PROTEIN"/>
    <property type="match status" value="1"/>
</dbReference>
<dbReference type="WBParaSite" id="Csp11.Scaffold629.g13910.t1">
    <property type="protein sequence ID" value="Csp11.Scaffold629.g13910.t1"/>
    <property type="gene ID" value="Csp11.Scaffold629.g13910"/>
</dbReference>